<sequence>MRQAAKQWLFLLFLVLSLLAMIALALRQMVKARREAPPSSPGRQDASASVALITPASRPGLESAPSRLYV</sequence>
<evidence type="ECO:0000313" key="1">
    <source>
        <dbReference type="EMBL" id="GAH60614.1"/>
    </source>
</evidence>
<name>X1I3F5_9ZZZZ</name>
<dbReference type="AlphaFoldDB" id="X1I3F5"/>
<protein>
    <submittedName>
        <fullName evidence="1">Uncharacterized protein</fullName>
    </submittedName>
</protein>
<proteinExistence type="predicted"/>
<feature type="non-terminal residue" evidence="1">
    <location>
        <position position="70"/>
    </location>
</feature>
<reference evidence="1" key="1">
    <citation type="journal article" date="2014" name="Front. Microbiol.">
        <title>High frequency of phylogenetically diverse reductive dehalogenase-homologous genes in deep subseafloor sedimentary metagenomes.</title>
        <authorList>
            <person name="Kawai M."/>
            <person name="Futagami T."/>
            <person name="Toyoda A."/>
            <person name="Takaki Y."/>
            <person name="Nishi S."/>
            <person name="Hori S."/>
            <person name="Arai W."/>
            <person name="Tsubouchi T."/>
            <person name="Morono Y."/>
            <person name="Uchiyama I."/>
            <person name="Ito T."/>
            <person name="Fujiyama A."/>
            <person name="Inagaki F."/>
            <person name="Takami H."/>
        </authorList>
    </citation>
    <scope>NUCLEOTIDE SEQUENCE</scope>
    <source>
        <strain evidence="1">Expedition CK06-06</strain>
    </source>
</reference>
<comment type="caution">
    <text evidence="1">The sequence shown here is derived from an EMBL/GenBank/DDBJ whole genome shotgun (WGS) entry which is preliminary data.</text>
</comment>
<accession>X1I3F5</accession>
<dbReference type="EMBL" id="BARU01020150">
    <property type="protein sequence ID" value="GAH60614.1"/>
    <property type="molecule type" value="Genomic_DNA"/>
</dbReference>
<gene>
    <name evidence="1" type="ORF">S03H2_33127</name>
</gene>
<organism evidence="1">
    <name type="scientific">marine sediment metagenome</name>
    <dbReference type="NCBI Taxonomy" id="412755"/>
    <lineage>
        <taxon>unclassified sequences</taxon>
        <taxon>metagenomes</taxon>
        <taxon>ecological metagenomes</taxon>
    </lineage>
</organism>